<keyword evidence="2" id="KW-1185">Reference proteome</keyword>
<dbReference type="AlphaFoldDB" id="A0A4R3Z7Q5"/>
<evidence type="ECO:0000313" key="2">
    <source>
        <dbReference type="Proteomes" id="UP000295515"/>
    </source>
</evidence>
<accession>A0A4R3Z7Q5</accession>
<dbReference type="GeneID" id="98914414"/>
<dbReference type="RefSeq" id="WP_066446491.1">
    <property type="nucleotide sequence ID" value="NZ_JANKBF010000003.1"/>
</dbReference>
<protein>
    <submittedName>
        <fullName evidence="1">Uncharacterized protein</fullName>
    </submittedName>
</protein>
<gene>
    <name evidence="1" type="ORF">EDD60_102177</name>
</gene>
<dbReference type="Proteomes" id="UP000295515">
    <property type="component" value="Unassembled WGS sequence"/>
</dbReference>
<evidence type="ECO:0000313" key="1">
    <source>
        <dbReference type="EMBL" id="TCW02212.1"/>
    </source>
</evidence>
<proteinExistence type="predicted"/>
<comment type="caution">
    <text evidence="1">The sequence shown here is derived from an EMBL/GenBank/DDBJ whole genome shotgun (WGS) entry which is preliminary data.</text>
</comment>
<reference evidence="1 2" key="1">
    <citation type="submission" date="2019-03" db="EMBL/GenBank/DDBJ databases">
        <title>Genomic Encyclopedia of Type Strains, Phase IV (KMG-IV): sequencing the most valuable type-strain genomes for metagenomic binning, comparative biology and taxonomic classification.</title>
        <authorList>
            <person name="Goeker M."/>
        </authorList>
    </citation>
    <scope>NUCLEOTIDE SEQUENCE [LARGE SCALE GENOMIC DNA]</scope>
    <source>
        <strain evidence="1 2">DSM 29487</strain>
    </source>
</reference>
<name>A0A4R3Z7Q5_9FIRM</name>
<sequence length="224" mass="26351">MNMLHYLPGCDVKKNHPQALLAIQKYMQEKGAIIDQCCRNKDKFLEDHDIIIHNCTLCHLVLEETYPHTQIMSLYEYILKDEHFPWVDHHGESITIQDCWRTRKNIALQTAIRQCLKKMNYTIVEMEDNYDKTKYCGVWLNNPPAKDCIEIAPKTFHDIIENHLHLLSQEEQVQQMQQWCQHYTTQQIAVYCNGCEKGIKLGGKQPLHMVELLAEGLKPYIHSF</sequence>
<dbReference type="EMBL" id="SMCQ01000002">
    <property type="protein sequence ID" value="TCW02212.1"/>
    <property type="molecule type" value="Genomic_DNA"/>
</dbReference>
<organism evidence="1 2">
    <name type="scientific">Longibaculum muris</name>
    <dbReference type="NCBI Taxonomy" id="1796628"/>
    <lineage>
        <taxon>Bacteria</taxon>
        <taxon>Bacillati</taxon>
        <taxon>Bacillota</taxon>
        <taxon>Erysipelotrichia</taxon>
        <taxon>Erysipelotrichales</taxon>
        <taxon>Coprobacillaceae</taxon>
        <taxon>Longibaculum</taxon>
    </lineage>
</organism>